<comment type="caution">
    <text evidence="6">The sequence shown here is derived from an EMBL/GenBank/DDBJ whole genome shotgun (WGS) entry which is preliminary data.</text>
</comment>
<accession>A0A9W8U3G8</accession>
<evidence type="ECO:0000259" key="5">
    <source>
        <dbReference type="Pfam" id="PF01494"/>
    </source>
</evidence>
<keyword evidence="4" id="KW-0472">Membrane</keyword>
<name>A0A9W8U3G8_9AGAR</name>
<evidence type="ECO:0000313" key="6">
    <source>
        <dbReference type="EMBL" id="KAJ3750878.1"/>
    </source>
</evidence>
<keyword evidence="2" id="KW-0274">FAD</keyword>
<dbReference type="GO" id="GO:0016491">
    <property type="term" value="F:oxidoreductase activity"/>
    <property type="evidence" value="ECO:0007669"/>
    <property type="project" value="UniProtKB-KW"/>
</dbReference>
<dbReference type="InterPro" id="IPR051104">
    <property type="entry name" value="FAD_monoxygenase"/>
</dbReference>
<organism evidence="6 7">
    <name type="scientific">Lentinula detonsa</name>
    <dbReference type="NCBI Taxonomy" id="2804962"/>
    <lineage>
        <taxon>Eukaryota</taxon>
        <taxon>Fungi</taxon>
        <taxon>Dikarya</taxon>
        <taxon>Basidiomycota</taxon>
        <taxon>Agaricomycotina</taxon>
        <taxon>Agaricomycetes</taxon>
        <taxon>Agaricomycetidae</taxon>
        <taxon>Agaricales</taxon>
        <taxon>Marasmiineae</taxon>
        <taxon>Omphalotaceae</taxon>
        <taxon>Lentinula</taxon>
    </lineage>
</organism>
<dbReference type="EMBL" id="JANVFU010000001">
    <property type="protein sequence ID" value="KAJ3750878.1"/>
    <property type="molecule type" value="Genomic_DNA"/>
</dbReference>
<sequence length="453" mass="49739">MLYSKDFTVAICGGGLCGLSCAVAFARAGISVTVFEASTFSQEAGAGVGLGYSALCIEIAASLIPFYQSKRHPRVESQYAICNSDDNLNFNQGLGIFDAVLAQSDQRRPAPRLFSFVSGKNPHDCIFDYETDCEDPVALAIYRPAFLEAVLALLDPSIIMFRKRCTSLNVSETGKHILHFADGTTHEADLVIGADGVRSVARRYVIGDVPGNPLVYANTVAYRGLIPTEDLQKAGIQTDLTRRPICFLGLGKHIICFPIKGATVINIVVFLAEHDEPLQSELPYPWVESVSQDELKDSCKDWGHDPMIILDHLTNPSKWSIHALDPPLQSYVRDKVVLVGDAAHAMLPHLGAGVGQGFEDVSVLVQLLTHPQTQKSNLYDVLARYNDVRPPRANDVLQASARMGRLYDSFRSSAQDKATLQKELSGIWEAVWNYDLDADVVNALEILRRSDVF</sequence>
<dbReference type="GO" id="GO:0071949">
    <property type="term" value="F:FAD binding"/>
    <property type="evidence" value="ECO:0007669"/>
    <property type="project" value="InterPro"/>
</dbReference>
<keyword evidence="4" id="KW-0812">Transmembrane</keyword>
<dbReference type="Gene3D" id="3.50.50.60">
    <property type="entry name" value="FAD/NAD(P)-binding domain"/>
    <property type="match status" value="1"/>
</dbReference>
<feature type="domain" description="FAD-binding" evidence="5">
    <location>
        <begin position="184"/>
        <end position="399"/>
    </location>
</feature>
<dbReference type="SUPFAM" id="SSF54373">
    <property type="entry name" value="FAD-linked reductases, C-terminal domain"/>
    <property type="match status" value="1"/>
</dbReference>
<dbReference type="PANTHER" id="PTHR46720">
    <property type="entry name" value="HYDROXYLASE, PUTATIVE (AFU_ORTHOLOGUE AFUA_3G01460)-RELATED"/>
    <property type="match status" value="1"/>
</dbReference>
<dbReference type="PRINTS" id="PR00420">
    <property type="entry name" value="RNGMNOXGNASE"/>
</dbReference>
<dbReference type="InterPro" id="IPR002938">
    <property type="entry name" value="FAD-bd"/>
</dbReference>
<gene>
    <name evidence="6" type="ORF">DFH05DRAFT_1567231</name>
</gene>
<proteinExistence type="predicted"/>
<feature type="transmembrane region" description="Helical" evidence="4">
    <location>
        <begin position="44"/>
        <end position="67"/>
    </location>
</feature>
<evidence type="ECO:0000256" key="2">
    <source>
        <dbReference type="ARBA" id="ARBA00022827"/>
    </source>
</evidence>
<dbReference type="Pfam" id="PF01494">
    <property type="entry name" value="FAD_binding_3"/>
    <property type="match status" value="1"/>
</dbReference>
<reference evidence="6 7" key="1">
    <citation type="journal article" date="2023" name="Proc. Natl. Acad. Sci. U.S.A.">
        <title>A global phylogenomic analysis of the shiitake genus Lentinula.</title>
        <authorList>
            <person name="Sierra-Patev S."/>
            <person name="Min B."/>
            <person name="Naranjo-Ortiz M."/>
            <person name="Looney B."/>
            <person name="Konkel Z."/>
            <person name="Slot J.C."/>
            <person name="Sakamoto Y."/>
            <person name="Steenwyk J.L."/>
            <person name="Rokas A."/>
            <person name="Carro J."/>
            <person name="Camarero S."/>
            <person name="Ferreira P."/>
            <person name="Molpeceres G."/>
            <person name="Ruiz-Duenas F.J."/>
            <person name="Serrano A."/>
            <person name="Henrissat B."/>
            <person name="Drula E."/>
            <person name="Hughes K.W."/>
            <person name="Mata J.L."/>
            <person name="Ishikawa N.K."/>
            <person name="Vargas-Isla R."/>
            <person name="Ushijima S."/>
            <person name="Smith C.A."/>
            <person name="Donoghue J."/>
            <person name="Ahrendt S."/>
            <person name="Andreopoulos W."/>
            <person name="He G."/>
            <person name="LaButti K."/>
            <person name="Lipzen A."/>
            <person name="Ng V."/>
            <person name="Riley R."/>
            <person name="Sandor L."/>
            <person name="Barry K."/>
            <person name="Martinez A.T."/>
            <person name="Xiao Y."/>
            <person name="Gibbons J.G."/>
            <person name="Terashima K."/>
            <person name="Grigoriev I.V."/>
            <person name="Hibbett D."/>
        </authorList>
    </citation>
    <scope>NUCLEOTIDE SEQUENCE [LARGE SCALE GENOMIC DNA]</scope>
    <source>
        <strain evidence="6 7">TFB7810</strain>
    </source>
</reference>
<dbReference type="InterPro" id="IPR036188">
    <property type="entry name" value="FAD/NAD-bd_sf"/>
</dbReference>
<dbReference type="GO" id="GO:0044550">
    <property type="term" value="P:secondary metabolite biosynthetic process"/>
    <property type="evidence" value="ECO:0007669"/>
    <property type="project" value="TreeGrafter"/>
</dbReference>
<keyword evidence="4" id="KW-1133">Transmembrane helix</keyword>
<keyword evidence="1" id="KW-0285">Flavoprotein</keyword>
<keyword evidence="7" id="KW-1185">Reference proteome</keyword>
<dbReference type="Proteomes" id="UP001142393">
    <property type="component" value="Unassembled WGS sequence"/>
</dbReference>
<evidence type="ECO:0000256" key="3">
    <source>
        <dbReference type="ARBA" id="ARBA00023002"/>
    </source>
</evidence>
<evidence type="ECO:0000313" key="7">
    <source>
        <dbReference type="Proteomes" id="UP001142393"/>
    </source>
</evidence>
<protein>
    <submittedName>
        <fullName evidence="6">Salicylate hydroxylase</fullName>
    </submittedName>
</protein>
<dbReference type="PANTHER" id="PTHR46720:SF3">
    <property type="entry name" value="FAD-BINDING DOMAIN-CONTAINING PROTEIN-RELATED"/>
    <property type="match status" value="1"/>
</dbReference>
<evidence type="ECO:0000256" key="1">
    <source>
        <dbReference type="ARBA" id="ARBA00022630"/>
    </source>
</evidence>
<evidence type="ECO:0000256" key="4">
    <source>
        <dbReference type="SAM" id="Phobius"/>
    </source>
</evidence>
<dbReference type="SUPFAM" id="SSF51905">
    <property type="entry name" value="FAD/NAD(P)-binding domain"/>
    <property type="match status" value="1"/>
</dbReference>
<keyword evidence="3" id="KW-0560">Oxidoreductase</keyword>
<dbReference type="AlphaFoldDB" id="A0A9W8U3G8"/>